<gene>
    <name evidence="2" type="ORF">SU32_14380</name>
</gene>
<dbReference type="AlphaFoldDB" id="A0A0N0E6S9"/>
<comment type="caution">
    <text evidence="2">The sequence shown here is derived from an EMBL/GenBank/DDBJ whole genome shotgun (WGS) entry which is preliminary data.</text>
</comment>
<dbReference type="EMBL" id="JXMU01000025">
    <property type="protein sequence ID" value="KPB00302.1"/>
    <property type="molecule type" value="Genomic_DNA"/>
</dbReference>
<dbReference type="Gene3D" id="1.25.40.10">
    <property type="entry name" value="Tetratricopeptide repeat domain"/>
    <property type="match status" value="2"/>
</dbReference>
<dbReference type="InterPro" id="IPR011990">
    <property type="entry name" value="TPR-like_helical_dom_sf"/>
</dbReference>
<reference evidence="2 3" key="1">
    <citation type="submission" date="2015-01" db="EMBL/GenBank/DDBJ databases">
        <title>Ahrensia donghaiensis sp. nov., a novel dimethylsulphoniopropionate-cleavage bacterium isolated from seawater and emended descriptions of the genus Ahrensia and Ahrensia kielensis.</title>
        <authorList>
            <person name="Liu J."/>
        </authorList>
    </citation>
    <scope>NUCLEOTIDE SEQUENCE [LARGE SCALE GENOMIC DNA]</scope>
    <source>
        <strain evidence="2 3">LZD062</strain>
    </source>
</reference>
<accession>A0A0N0E6S9</accession>
<dbReference type="InterPro" id="IPR006597">
    <property type="entry name" value="Sel1-like"/>
</dbReference>
<feature type="chain" id="PRO_5005847110" description="Sel1 repeat family protein" evidence="1">
    <location>
        <begin position="25"/>
        <end position="328"/>
    </location>
</feature>
<dbReference type="PANTHER" id="PTHR11102:SF160">
    <property type="entry name" value="ERAD-ASSOCIATED E3 UBIQUITIN-PROTEIN LIGASE COMPONENT HRD3"/>
    <property type="match status" value="1"/>
</dbReference>
<dbReference type="PANTHER" id="PTHR11102">
    <property type="entry name" value="SEL-1-LIKE PROTEIN"/>
    <property type="match status" value="1"/>
</dbReference>
<dbReference type="Proteomes" id="UP000038011">
    <property type="component" value="Unassembled WGS sequence"/>
</dbReference>
<evidence type="ECO:0000313" key="3">
    <source>
        <dbReference type="Proteomes" id="UP000038011"/>
    </source>
</evidence>
<feature type="signal peptide" evidence="1">
    <location>
        <begin position="1"/>
        <end position="24"/>
    </location>
</feature>
<evidence type="ECO:0008006" key="4">
    <source>
        <dbReference type="Google" id="ProtNLM"/>
    </source>
</evidence>
<keyword evidence="3" id="KW-1185">Reference proteome</keyword>
<dbReference type="OrthoDB" id="8235393at2"/>
<organism evidence="2 3">
    <name type="scientific">Ahrensia marina</name>
    <dbReference type="NCBI Taxonomy" id="1514904"/>
    <lineage>
        <taxon>Bacteria</taxon>
        <taxon>Pseudomonadati</taxon>
        <taxon>Pseudomonadota</taxon>
        <taxon>Alphaproteobacteria</taxon>
        <taxon>Hyphomicrobiales</taxon>
        <taxon>Ahrensiaceae</taxon>
        <taxon>Ahrensia</taxon>
    </lineage>
</organism>
<dbReference type="Pfam" id="PF08238">
    <property type="entry name" value="Sel1"/>
    <property type="match status" value="6"/>
</dbReference>
<dbReference type="SUPFAM" id="SSF81901">
    <property type="entry name" value="HCP-like"/>
    <property type="match status" value="1"/>
</dbReference>
<dbReference type="InterPro" id="IPR050767">
    <property type="entry name" value="Sel1_AlgK"/>
</dbReference>
<keyword evidence="1" id="KW-0732">Signal</keyword>
<dbReference type="RefSeq" id="WP_054000072.1">
    <property type="nucleotide sequence ID" value="NZ_JXMU01000025.1"/>
</dbReference>
<evidence type="ECO:0000313" key="2">
    <source>
        <dbReference type="EMBL" id="KPB00302.1"/>
    </source>
</evidence>
<protein>
    <recommendedName>
        <fullName evidence="4">Sel1 repeat family protein</fullName>
    </recommendedName>
</protein>
<sequence length="328" mass="35597">MVRAVAKVSFLVVSLCVAGQISFAAEDPFEPAPEGVELPKGKEPAALSRFGEKPADEAYGAFQRGYYITARNLALPRAEKGDPAAQTLIAEIYARGLGIARDPELAGEWYEKAAAQGVPEAQFRYALILLERGDADSVPHEEAVRLMKAAADAGNAMAQFNYAQLIIEQSPGFKGQVDAFKYYRRAAERNVPDAQYAVAQYYTAGTGDIEVDLTEARKWLARAAVHNYDSAQLELGNMLLSGIGGERDLEAGFGWIKRAAVAGNVASQVALAKLYWGGIGVEADSTEAAAWYVLARRAGMRDRVLDDFWEGISGEVQQASIERANRLR</sequence>
<dbReference type="STRING" id="1514904.SU32_14380"/>
<proteinExistence type="predicted"/>
<evidence type="ECO:0000256" key="1">
    <source>
        <dbReference type="SAM" id="SignalP"/>
    </source>
</evidence>
<name>A0A0N0E6S9_9HYPH</name>
<dbReference type="SMART" id="SM00671">
    <property type="entry name" value="SEL1"/>
    <property type="match status" value="6"/>
</dbReference>
<dbReference type="PATRIC" id="fig|1514904.3.peg.2013"/>